<dbReference type="SUPFAM" id="SSF88659">
    <property type="entry name" value="Sigma3 and sigma4 domains of RNA polymerase sigma factors"/>
    <property type="match status" value="1"/>
</dbReference>
<dbReference type="EMBL" id="PDET01000002">
    <property type="protein sequence ID" value="PRD16933.1"/>
    <property type="molecule type" value="Genomic_DNA"/>
</dbReference>
<feature type="domain" description="RNA polymerase sigma-70 region 2" evidence="5">
    <location>
        <begin position="20"/>
        <end position="84"/>
    </location>
</feature>
<dbReference type="RefSeq" id="WP_105591516.1">
    <property type="nucleotide sequence ID" value="NZ_PDET01000002.1"/>
</dbReference>
<accession>A0A2S9IGK5</accession>
<sequence>MHSHSQRLADKTPDLLAIIFRSDYRWLISRLRRSLTRDAEAEDVASEAFVRLAAMPDLTSVREPRAMLTTLAKRVLFESWRRRDLERAWLSALANAPEHHHPSPEDQEILLEALLAIDQALEGLSSKARQAFLFSQLDGMTYAEIAARLGVSVSMVRKYITSALTHCYLATQPAGGEE</sequence>
<dbReference type="NCBIfam" id="NF008889">
    <property type="entry name" value="PRK11924.1-1"/>
    <property type="match status" value="1"/>
</dbReference>
<evidence type="ECO:0000313" key="8">
    <source>
        <dbReference type="Proteomes" id="UP000239181"/>
    </source>
</evidence>
<dbReference type="Pfam" id="PF08281">
    <property type="entry name" value="Sigma70_r4_2"/>
    <property type="match status" value="1"/>
</dbReference>
<dbReference type="GO" id="GO:0006352">
    <property type="term" value="P:DNA-templated transcription initiation"/>
    <property type="evidence" value="ECO:0007669"/>
    <property type="project" value="InterPro"/>
</dbReference>
<reference evidence="7 8" key="1">
    <citation type="submission" date="2017-10" db="EMBL/GenBank/DDBJ databases">
        <title>Draft genome of two endophytic bacteria isolated from 'guarana' Paullinia cupana (Mart.) Ducke.</title>
        <authorList>
            <person name="Siqueira K.A."/>
            <person name="Liotti R.G."/>
            <person name="Mendes T.A."/>
            <person name="Soares M.A."/>
        </authorList>
    </citation>
    <scope>NUCLEOTIDE SEQUENCE [LARGE SCALE GENOMIC DNA]</scope>
    <source>
        <strain evidence="7 8">342</strain>
    </source>
</reference>
<comment type="similarity">
    <text evidence="1">Belongs to the sigma-70 factor family. ECF subfamily.</text>
</comment>
<protein>
    <submittedName>
        <fullName evidence="7">RNA polymerase subunit sigma</fullName>
    </submittedName>
</protein>
<keyword evidence="2" id="KW-0805">Transcription regulation</keyword>
<dbReference type="NCBIfam" id="TIGR02937">
    <property type="entry name" value="sigma70-ECF"/>
    <property type="match status" value="1"/>
</dbReference>
<evidence type="ECO:0000313" key="7">
    <source>
        <dbReference type="EMBL" id="PRD16933.1"/>
    </source>
</evidence>
<feature type="domain" description="RNA polymerase sigma factor 70 region 4 type 2" evidence="6">
    <location>
        <begin position="115"/>
        <end position="167"/>
    </location>
</feature>
<dbReference type="InterPro" id="IPR039425">
    <property type="entry name" value="RNA_pol_sigma-70-like"/>
</dbReference>
<dbReference type="InterPro" id="IPR013249">
    <property type="entry name" value="RNA_pol_sigma70_r4_t2"/>
</dbReference>
<dbReference type="InterPro" id="IPR007627">
    <property type="entry name" value="RNA_pol_sigma70_r2"/>
</dbReference>
<dbReference type="Proteomes" id="UP000239181">
    <property type="component" value="Unassembled WGS sequence"/>
</dbReference>
<dbReference type="SUPFAM" id="SSF88946">
    <property type="entry name" value="Sigma2 domain of RNA polymerase sigma factors"/>
    <property type="match status" value="1"/>
</dbReference>
<proteinExistence type="inferred from homology"/>
<evidence type="ECO:0000259" key="6">
    <source>
        <dbReference type="Pfam" id="PF08281"/>
    </source>
</evidence>
<evidence type="ECO:0000256" key="1">
    <source>
        <dbReference type="ARBA" id="ARBA00010641"/>
    </source>
</evidence>
<evidence type="ECO:0000259" key="5">
    <source>
        <dbReference type="Pfam" id="PF04542"/>
    </source>
</evidence>
<name>A0A2S9IGK5_9GAMM</name>
<dbReference type="PANTHER" id="PTHR43133:SF63">
    <property type="entry name" value="RNA POLYMERASE SIGMA FACTOR FECI-RELATED"/>
    <property type="match status" value="1"/>
</dbReference>
<dbReference type="PANTHER" id="PTHR43133">
    <property type="entry name" value="RNA POLYMERASE ECF-TYPE SIGMA FACTO"/>
    <property type="match status" value="1"/>
</dbReference>
<keyword evidence="4" id="KW-0804">Transcription</keyword>
<dbReference type="GO" id="GO:0003677">
    <property type="term" value="F:DNA binding"/>
    <property type="evidence" value="ECO:0007669"/>
    <property type="project" value="InterPro"/>
</dbReference>
<dbReference type="InterPro" id="IPR013325">
    <property type="entry name" value="RNA_pol_sigma_r2"/>
</dbReference>
<evidence type="ECO:0000256" key="4">
    <source>
        <dbReference type="ARBA" id="ARBA00023163"/>
    </source>
</evidence>
<dbReference type="InterPro" id="IPR036388">
    <property type="entry name" value="WH-like_DNA-bd_sf"/>
</dbReference>
<dbReference type="InterPro" id="IPR014284">
    <property type="entry name" value="RNA_pol_sigma-70_dom"/>
</dbReference>
<dbReference type="Pfam" id="PF04542">
    <property type="entry name" value="Sigma70_r2"/>
    <property type="match status" value="1"/>
</dbReference>
<evidence type="ECO:0000256" key="3">
    <source>
        <dbReference type="ARBA" id="ARBA00023082"/>
    </source>
</evidence>
<evidence type="ECO:0000256" key="2">
    <source>
        <dbReference type="ARBA" id="ARBA00023015"/>
    </source>
</evidence>
<dbReference type="InterPro" id="IPR013324">
    <property type="entry name" value="RNA_pol_sigma_r3/r4-like"/>
</dbReference>
<keyword evidence="3" id="KW-0731">Sigma factor</keyword>
<dbReference type="Gene3D" id="1.10.1740.10">
    <property type="match status" value="1"/>
</dbReference>
<organism evidence="7 8">
    <name type="scientific">Pantoea coffeiphila</name>
    <dbReference type="NCBI Taxonomy" id="1465635"/>
    <lineage>
        <taxon>Bacteria</taxon>
        <taxon>Pseudomonadati</taxon>
        <taxon>Pseudomonadota</taxon>
        <taxon>Gammaproteobacteria</taxon>
        <taxon>Enterobacterales</taxon>
        <taxon>Erwiniaceae</taxon>
        <taxon>Pantoea</taxon>
    </lineage>
</organism>
<dbReference type="Gene3D" id="1.10.10.10">
    <property type="entry name" value="Winged helix-like DNA-binding domain superfamily/Winged helix DNA-binding domain"/>
    <property type="match status" value="1"/>
</dbReference>
<dbReference type="AlphaFoldDB" id="A0A2S9IGK5"/>
<dbReference type="GO" id="GO:0016987">
    <property type="term" value="F:sigma factor activity"/>
    <property type="evidence" value="ECO:0007669"/>
    <property type="project" value="UniProtKB-KW"/>
</dbReference>
<dbReference type="OrthoDB" id="9797134at2"/>
<comment type="caution">
    <text evidence="7">The sequence shown here is derived from an EMBL/GenBank/DDBJ whole genome shotgun (WGS) entry which is preliminary data.</text>
</comment>
<gene>
    <name evidence="7" type="ORF">CQW29_04510</name>
</gene>
<keyword evidence="8" id="KW-1185">Reference proteome</keyword>